<name>A0ACA9LW27_9GLOM</name>
<accession>A0ACA9LW27</accession>
<evidence type="ECO:0000313" key="2">
    <source>
        <dbReference type="Proteomes" id="UP000789860"/>
    </source>
</evidence>
<sequence length="121" mass="13804">VFVSRHDLLELEQTRHAFDFAFESLNNKKTLTSVFSVDSTQPKGTIGPNKSKLEGLRLCYGGIWRQKLINDSIQYLGFGVNSEEQEARIYIYDTKTIHPYSKACFVSSGRLLTPVFESSEY</sequence>
<evidence type="ECO:0000313" key="1">
    <source>
        <dbReference type="EMBL" id="CAG8552825.1"/>
    </source>
</evidence>
<gene>
    <name evidence="1" type="ORF">SCALOS_LOCUS5242</name>
</gene>
<keyword evidence="2" id="KW-1185">Reference proteome</keyword>
<protein>
    <submittedName>
        <fullName evidence="1">8283_t:CDS:1</fullName>
    </submittedName>
</protein>
<proteinExistence type="predicted"/>
<reference evidence="1" key="1">
    <citation type="submission" date="2021-06" db="EMBL/GenBank/DDBJ databases">
        <authorList>
            <person name="Kallberg Y."/>
            <person name="Tangrot J."/>
            <person name="Rosling A."/>
        </authorList>
    </citation>
    <scope>NUCLEOTIDE SEQUENCE</scope>
    <source>
        <strain evidence="1">AU212A</strain>
    </source>
</reference>
<dbReference type="Proteomes" id="UP000789860">
    <property type="component" value="Unassembled WGS sequence"/>
</dbReference>
<feature type="non-terminal residue" evidence="1">
    <location>
        <position position="1"/>
    </location>
</feature>
<comment type="caution">
    <text evidence="1">The sequence shown here is derived from an EMBL/GenBank/DDBJ whole genome shotgun (WGS) entry which is preliminary data.</text>
</comment>
<organism evidence="1 2">
    <name type="scientific">Scutellospora calospora</name>
    <dbReference type="NCBI Taxonomy" id="85575"/>
    <lineage>
        <taxon>Eukaryota</taxon>
        <taxon>Fungi</taxon>
        <taxon>Fungi incertae sedis</taxon>
        <taxon>Mucoromycota</taxon>
        <taxon>Glomeromycotina</taxon>
        <taxon>Glomeromycetes</taxon>
        <taxon>Diversisporales</taxon>
        <taxon>Gigasporaceae</taxon>
        <taxon>Scutellospora</taxon>
    </lineage>
</organism>
<dbReference type="EMBL" id="CAJVPM010008184">
    <property type="protein sequence ID" value="CAG8552825.1"/>
    <property type="molecule type" value="Genomic_DNA"/>
</dbReference>